<proteinExistence type="predicted"/>
<dbReference type="AlphaFoldDB" id="A0A1E7F5N6"/>
<reference evidence="1 2" key="1">
    <citation type="submission" date="2016-09" db="EMBL/GenBank/DDBJ databases">
        <title>Extensive genetic diversity and differential bi-allelic expression allows diatom success in the polar Southern Ocean.</title>
        <authorList>
            <consortium name="DOE Joint Genome Institute"/>
            <person name="Mock T."/>
            <person name="Otillar R.P."/>
            <person name="Strauss J."/>
            <person name="Dupont C."/>
            <person name="Frickenhaus S."/>
            <person name="Maumus F."/>
            <person name="Mcmullan M."/>
            <person name="Sanges R."/>
            <person name="Schmutz J."/>
            <person name="Toseland A."/>
            <person name="Valas R."/>
            <person name="Veluchamy A."/>
            <person name="Ward B.J."/>
            <person name="Allen A."/>
            <person name="Barry K."/>
            <person name="Falciatore A."/>
            <person name="Ferrante M."/>
            <person name="Fortunato A.E."/>
            <person name="Gloeckner G."/>
            <person name="Gruber A."/>
            <person name="Hipkin R."/>
            <person name="Janech M."/>
            <person name="Kroth P."/>
            <person name="Leese F."/>
            <person name="Lindquist E."/>
            <person name="Lyon B.R."/>
            <person name="Martin J."/>
            <person name="Mayer C."/>
            <person name="Parker M."/>
            <person name="Quesneville H."/>
            <person name="Raymond J."/>
            <person name="Uhlig C."/>
            <person name="Valentin K.U."/>
            <person name="Worden A.Z."/>
            <person name="Armbrust E.V."/>
            <person name="Bowler C."/>
            <person name="Green B."/>
            <person name="Moulton V."/>
            <person name="Van Oosterhout C."/>
            <person name="Grigoriev I."/>
        </authorList>
    </citation>
    <scope>NUCLEOTIDE SEQUENCE [LARGE SCALE GENOMIC DNA]</scope>
    <source>
        <strain evidence="1 2">CCMP1102</strain>
    </source>
</reference>
<name>A0A1E7F5N6_9STRA</name>
<protein>
    <submittedName>
        <fullName evidence="1">Uncharacterized protein</fullName>
    </submittedName>
</protein>
<dbReference type="Proteomes" id="UP000095751">
    <property type="component" value="Unassembled WGS sequence"/>
</dbReference>
<dbReference type="KEGG" id="fcy:FRACYDRAFT_241653"/>
<sequence length="141" mass="15850">MSSISDNFDRRWYSLQHSIEVLISSTKKIDQVIPINGCEHKQQLHDCVVVSQEIRNIKRKPKVCIVVKHDSFGGNLIYCAQQYAKVTVEGEADGYFDQKQTDLPLFTNAPTFSPDDLWKPMDTSLLDMGGSGSRSEDIALA</sequence>
<accession>A0A1E7F5N6</accession>
<evidence type="ECO:0000313" key="2">
    <source>
        <dbReference type="Proteomes" id="UP000095751"/>
    </source>
</evidence>
<evidence type="ECO:0000313" key="1">
    <source>
        <dbReference type="EMBL" id="OEU13315.1"/>
    </source>
</evidence>
<organism evidence="1 2">
    <name type="scientific">Fragilariopsis cylindrus CCMP1102</name>
    <dbReference type="NCBI Taxonomy" id="635003"/>
    <lineage>
        <taxon>Eukaryota</taxon>
        <taxon>Sar</taxon>
        <taxon>Stramenopiles</taxon>
        <taxon>Ochrophyta</taxon>
        <taxon>Bacillariophyta</taxon>
        <taxon>Bacillariophyceae</taxon>
        <taxon>Bacillariophycidae</taxon>
        <taxon>Bacillariales</taxon>
        <taxon>Bacillariaceae</taxon>
        <taxon>Fragilariopsis</taxon>
    </lineage>
</organism>
<dbReference type="EMBL" id="KV784361">
    <property type="protein sequence ID" value="OEU13315.1"/>
    <property type="molecule type" value="Genomic_DNA"/>
</dbReference>
<dbReference type="InParanoid" id="A0A1E7F5N6"/>
<keyword evidence="2" id="KW-1185">Reference proteome</keyword>
<gene>
    <name evidence="1" type="ORF">FRACYDRAFT_241653</name>
</gene>
<dbReference type="OrthoDB" id="5876240at2759"/>